<organism evidence="2 3">
    <name type="scientific">Fukomys damarensis</name>
    <name type="common">Damaraland mole rat</name>
    <name type="synonym">Cryptomys damarensis</name>
    <dbReference type="NCBI Taxonomy" id="885580"/>
    <lineage>
        <taxon>Eukaryota</taxon>
        <taxon>Metazoa</taxon>
        <taxon>Chordata</taxon>
        <taxon>Craniata</taxon>
        <taxon>Vertebrata</taxon>
        <taxon>Euteleostomi</taxon>
        <taxon>Mammalia</taxon>
        <taxon>Eutheria</taxon>
        <taxon>Euarchontoglires</taxon>
        <taxon>Glires</taxon>
        <taxon>Rodentia</taxon>
        <taxon>Hystricomorpha</taxon>
        <taxon>Bathyergidae</taxon>
        <taxon>Fukomys</taxon>
    </lineage>
</organism>
<evidence type="ECO:0000313" key="3">
    <source>
        <dbReference type="Proteomes" id="UP000028990"/>
    </source>
</evidence>
<dbReference type="AlphaFoldDB" id="A0A091D6T3"/>
<reference evidence="2 3" key="1">
    <citation type="submission" date="2013-11" db="EMBL/GenBank/DDBJ databases">
        <title>The Damaraland mole rat (Fukomys damarensis) genome and evolution of African mole rats.</title>
        <authorList>
            <person name="Gladyshev V.N."/>
            <person name="Fang X."/>
        </authorList>
    </citation>
    <scope>NUCLEOTIDE SEQUENCE [LARGE SCALE GENOMIC DNA]</scope>
    <source>
        <tissue evidence="2">Liver</tissue>
    </source>
</reference>
<dbReference type="EMBL" id="KN122859">
    <property type="protein sequence ID" value="KFO27814.1"/>
    <property type="molecule type" value="Genomic_DNA"/>
</dbReference>
<evidence type="ECO:0000256" key="1">
    <source>
        <dbReference type="SAM" id="MobiDB-lite"/>
    </source>
</evidence>
<feature type="compositionally biased region" description="Low complexity" evidence="1">
    <location>
        <begin position="154"/>
        <end position="167"/>
    </location>
</feature>
<feature type="compositionally biased region" description="Pro residues" evidence="1">
    <location>
        <begin position="143"/>
        <end position="153"/>
    </location>
</feature>
<proteinExistence type="predicted"/>
<sequence length="176" mass="18645">MVTDIADVTDITWTPSNFCLSSPSSYRLLPHGNNAAATAVGIASKFQAIIKKDDADQPLPDEITTIQSIFTTPLVTFSKEPPQGSQGMGKSSNCFGLGRVSGVACRYPGTQSRRCFSFRWTLDRCYGHVGFLSTTLLTGVPAQPAPPAPPCTPPRLLSPSPSAHPPSDTSFSTGSL</sequence>
<accession>A0A091D6T3</accession>
<name>A0A091D6T3_FUKDA</name>
<feature type="region of interest" description="Disordered" evidence="1">
    <location>
        <begin position="143"/>
        <end position="176"/>
    </location>
</feature>
<dbReference type="Proteomes" id="UP000028990">
    <property type="component" value="Unassembled WGS sequence"/>
</dbReference>
<gene>
    <name evidence="2" type="ORF">H920_10829</name>
</gene>
<protein>
    <submittedName>
        <fullName evidence="2">Uncharacterized protein</fullName>
    </submittedName>
</protein>
<evidence type="ECO:0000313" key="2">
    <source>
        <dbReference type="EMBL" id="KFO27814.1"/>
    </source>
</evidence>
<keyword evidence="3" id="KW-1185">Reference proteome</keyword>